<reference evidence="6 7" key="1">
    <citation type="submission" date="2016-07" db="EMBL/GenBank/DDBJ databases">
        <title>High microdiversification within the ubiquitous acI lineage of Actinobacteria.</title>
        <authorList>
            <person name="Neuenschwander S.M."/>
            <person name="Salcher M."/>
            <person name="Ghai R."/>
            <person name="Pernthaler J."/>
        </authorList>
    </citation>
    <scope>NUCLEOTIDE SEQUENCE [LARGE SCALE GENOMIC DNA]</scope>
    <source>
        <strain evidence="6">MMS-21-148</strain>
    </source>
</reference>
<feature type="modified residue" description="N6-(pyridoxal phosphate)lysine" evidence="4">
    <location>
        <position position="188"/>
    </location>
</feature>
<dbReference type="InterPro" id="IPR015422">
    <property type="entry name" value="PyrdxlP-dep_Trfase_small"/>
</dbReference>
<protein>
    <submittedName>
        <fullName evidence="6">Cell wall aminitransferase</fullName>
    </submittedName>
</protein>
<dbReference type="Gene3D" id="3.40.640.10">
    <property type="entry name" value="Type I PLP-dependent aspartate aminotransferase-like (Major domain)"/>
    <property type="match status" value="1"/>
</dbReference>
<comment type="similarity">
    <text evidence="2 5">Belongs to the DegT/DnrJ/EryC1 family.</text>
</comment>
<evidence type="ECO:0000256" key="5">
    <source>
        <dbReference type="RuleBase" id="RU004508"/>
    </source>
</evidence>
<dbReference type="Pfam" id="PF01041">
    <property type="entry name" value="DegT_DnrJ_EryC1"/>
    <property type="match status" value="1"/>
</dbReference>
<dbReference type="AlphaFoldDB" id="A0AAD0E3Z7"/>
<sequence>MKTKLSFANPAKQNEKSRLQIFEAIERVVYSGNYILGSEVQDFEIAFAEYIGARNCVGVNSGTDALILSLRALGIGHGDEVITPSHTAVATVAAICTTGAKPVFVDVDLDTFTLIPELAERAINRRTKAIIAVHLYGHPCDMDRLLELVDRVGIHLIEDCSQAHGAEWNGKKVGSFGSVSCFSFYPTKNLGAIGDGGAVLTNNDELAERIRLIREYGWDLNRTSLEISGVSRLDEIQAAILKVKLADLKKSIERRNEIAMLYRNGINNSEVILPTTSINAIHAFHLFVIRTNIREKMIKDFSRLEIFPGIHYRKPVHAQPAYLKYQPMDGDSLANTNHLAATVLSLPMYPELDESDVNRVIEGINNVQS</sequence>
<dbReference type="InterPro" id="IPR015421">
    <property type="entry name" value="PyrdxlP-dep_Trfase_major"/>
</dbReference>
<dbReference type="RefSeq" id="WP_095670512.1">
    <property type="nucleotide sequence ID" value="NZ_CP016769.1"/>
</dbReference>
<proteinExistence type="inferred from homology"/>
<evidence type="ECO:0000256" key="2">
    <source>
        <dbReference type="ARBA" id="ARBA00037999"/>
    </source>
</evidence>
<feature type="active site" description="Proton acceptor" evidence="3">
    <location>
        <position position="188"/>
    </location>
</feature>
<gene>
    <name evidence="6" type="ORF">A1s21148_00290</name>
</gene>
<evidence type="ECO:0000313" key="7">
    <source>
        <dbReference type="Proteomes" id="UP000217144"/>
    </source>
</evidence>
<dbReference type="Gene3D" id="3.90.1150.10">
    <property type="entry name" value="Aspartate Aminotransferase, domain 1"/>
    <property type="match status" value="1"/>
</dbReference>
<keyword evidence="7" id="KW-1185">Reference proteome</keyword>
<dbReference type="GO" id="GO:0030170">
    <property type="term" value="F:pyridoxal phosphate binding"/>
    <property type="evidence" value="ECO:0007669"/>
    <property type="project" value="TreeGrafter"/>
</dbReference>
<name>A0AAD0E3Z7_9ACTN</name>
<dbReference type="PANTHER" id="PTHR30244">
    <property type="entry name" value="TRANSAMINASE"/>
    <property type="match status" value="1"/>
</dbReference>
<dbReference type="EMBL" id="CP016769">
    <property type="protein sequence ID" value="ASY10026.1"/>
    <property type="molecule type" value="Genomic_DNA"/>
</dbReference>
<dbReference type="PIRSF" id="PIRSF000390">
    <property type="entry name" value="PLP_StrS"/>
    <property type="match status" value="1"/>
</dbReference>
<dbReference type="InterPro" id="IPR015424">
    <property type="entry name" value="PyrdxlP-dep_Trfase"/>
</dbReference>
<organism evidence="6 7">
    <name type="scientific">Candidatus Planktophila lacus</name>
    <dbReference type="NCBI Taxonomy" id="1884913"/>
    <lineage>
        <taxon>Bacteria</taxon>
        <taxon>Bacillati</taxon>
        <taxon>Actinomycetota</taxon>
        <taxon>Actinomycetes</taxon>
        <taxon>Candidatus Nanopelagicales</taxon>
        <taxon>Candidatus Nanopelagicaceae</taxon>
        <taxon>Candidatus Planktophila</taxon>
    </lineage>
</organism>
<evidence type="ECO:0000256" key="1">
    <source>
        <dbReference type="ARBA" id="ARBA00022898"/>
    </source>
</evidence>
<dbReference type="GO" id="GO:0000271">
    <property type="term" value="P:polysaccharide biosynthetic process"/>
    <property type="evidence" value="ECO:0007669"/>
    <property type="project" value="TreeGrafter"/>
</dbReference>
<dbReference type="SUPFAM" id="SSF53383">
    <property type="entry name" value="PLP-dependent transferases"/>
    <property type="match status" value="1"/>
</dbReference>
<evidence type="ECO:0000256" key="4">
    <source>
        <dbReference type="PIRSR" id="PIRSR000390-2"/>
    </source>
</evidence>
<evidence type="ECO:0000313" key="6">
    <source>
        <dbReference type="EMBL" id="ASY10026.1"/>
    </source>
</evidence>
<dbReference type="InterPro" id="IPR000653">
    <property type="entry name" value="DegT/StrS_aminotransferase"/>
</dbReference>
<dbReference type="Proteomes" id="UP000217144">
    <property type="component" value="Chromosome"/>
</dbReference>
<keyword evidence="1 4" id="KW-0663">Pyridoxal phosphate</keyword>
<dbReference type="KEGG" id="plan:A1s21148_00290"/>
<dbReference type="CDD" id="cd00616">
    <property type="entry name" value="AHBA_syn"/>
    <property type="match status" value="1"/>
</dbReference>
<dbReference type="GO" id="GO:0008483">
    <property type="term" value="F:transaminase activity"/>
    <property type="evidence" value="ECO:0007669"/>
    <property type="project" value="TreeGrafter"/>
</dbReference>
<evidence type="ECO:0000256" key="3">
    <source>
        <dbReference type="PIRSR" id="PIRSR000390-1"/>
    </source>
</evidence>
<accession>A0AAD0E3Z7</accession>
<dbReference type="PANTHER" id="PTHR30244:SF36">
    <property type="entry name" value="3-OXO-GLUCOSE-6-PHOSPHATE:GLUTAMATE AMINOTRANSFERASE"/>
    <property type="match status" value="1"/>
</dbReference>